<dbReference type="InterPro" id="IPR008333">
    <property type="entry name" value="Cbr1-like_FAD-bd_dom"/>
</dbReference>
<dbReference type="InterPro" id="IPR051930">
    <property type="entry name" value="FNR_type-1"/>
</dbReference>
<keyword evidence="6" id="KW-0274">FAD</keyword>
<keyword evidence="8" id="KW-0560">Oxidoreductase</keyword>
<dbReference type="CDD" id="cd06195">
    <property type="entry name" value="FNR1"/>
    <property type="match status" value="1"/>
</dbReference>
<dbReference type="InterPro" id="IPR017927">
    <property type="entry name" value="FAD-bd_FR_type"/>
</dbReference>
<dbReference type="EMBL" id="VLLF01000003">
    <property type="protein sequence ID" value="TWI89643.1"/>
    <property type="molecule type" value="Genomic_DNA"/>
</dbReference>
<comment type="cofactor">
    <cofactor evidence="1">
        <name>FAD</name>
        <dbReference type="ChEBI" id="CHEBI:57692"/>
    </cofactor>
</comment>
<proteinExistence type="inferred from homology"/>
<evidence type="ECO:0000313" key="12">
    <source>
        <dbReference type="Proteomes" id="UP000320593"/>
    </source>
</evidence>
<dbReference type="EC" id="1.18.1.2" evidence="3"/>
<evidence type="ECO:0000256" key="3">
    <source>
        <dbReference type="ARBA" id="ARBA00013223"/>
    </source>
</evidence>
<dbReference type="SUPFAM" id="SSF63380">
    <property type="entry name" value="Riboflavin synthase domain-like"/>
    <property type="match status" value="1"/>
</dbReference>
<evidence type="ECO:0000259" key="10">
    <source>
        <dbReference type="PROSITE" id="PS51384"/>
    </source>
</evidence>
<comment type="similarity">
    <text evidence="2">Belongs to the ferredoxin--NADP reductase type 1 family.</text>
</comment>
<dbReference type="GO" id="GO:0000166">
    <property type="term" value="F:nucleotide binding"/>
    <property type="evidence" value="ECO:0007669"/>
    <property type="project" value="UniProtKB-KW"/>
</dbReference>
<dbReference type="PANTHER" id="PTHR47878">
    <property type="entry name" value="OXIDOREDUCTASE FAD/NAD(P)-BINDING DOMAIN PROTEIN"/>
    <property type="match status" value="1"/>
</dbReference>
<evidence type="ECO:0000256" key="9">
    <source>
        <dbReference type="ARBA" id="ARBA00047776"/>
    </source>
</evidence>
<keyword evidence="7" id="KW-0521">NADP</keyword>
<dbReference type="InterPro" id="IPR017938">
    <property type="entry name" value="Riboflavin_synthase-like_b-brl"/>
</dbReference>
<organism evidence="11 12">
    <name type="scientific">Roseibium hamelinense</name>
    <dbReference type="NCBI Taxonomy" id="150831"/>
    <lineage>
        <taxon>Bacteria</taxon>
        <taxon>Pseudomonadati</taxon>
        <taxon>Pseudomonadota</taxon>
        <taxon>Alphaproteobacteria</taxon>
        <taxon>Hyphomicrobiales</taxon>
        <taxon>Stappiaceae</taxon>
        <taxon>Roseibium</taxon>
    </lineage>
</organism>
<dbReference type="Proteomes" id="UP000320593">
    <property type="component" value="Unassembled WGS sequence"/>
</dbReference>
<dbReference type="GO" id="GO:0042167">
    <property type="term" value="P:heme catabolic process"/>
    <property type="evidence" value="ECO:0007669"/>
    <property type="project" value="TreeGrafter"/>
</dbReference>
<keyword evidence="4" id="KW-0285">Flavoprotein</keyword>
<dbReference type="InterPro" id="IPR001433">
    <property type="entry name" value="OxRdtase_FAD/NAD-bd"/>
</dbReference>
<evidence type="ECO:0000256" key="5">
    <source>
        <dbReference type="ARBA" id="ARBA00022741"/>
    </source>
</evidence>
<evidence type="ECO:0000256" key="4">
    <source>
        <dbReference type="ARBA" id="ARBA00022630"/>
    </source>
</evidence>
<protein>
    <recommendedName>
        <fullName evidence="3">ferredoxin--NADP(+) reductase</fullName>
        <ecNumber evidence="3">1.18.1.2</ecNumber>
    </recommendedName>
</protein>
<dbReference type="Gene3D" id="3.40.50.80">
    <property type="entry name" value="Nucleotide-binding domain of ferredoxin-NADP reductase (FNR) module"/>
    <property type="match status" value="1"/>
</dbReference>
<evidence type="ECO:0000313" key="11">
    <source>
        <dbReference type="EMBL" id="TWI89643.1"/>
    </source>
</evidence>
<feature type="domain" description="FAD-binding FR-type" evidence="10">
    <location>
        <begin position="61"/>
        <end position="161"/>
    </location>
</feature>
<evidence type="ECO:0000256" key="7">
    <source>
        <dbReference type="ARBA" id="ARBA00022857"/>
    </source>
</evidence>
<name>A0A562T8B7_9HYPH</name>
<dbReference type="GO" id="GO:0004324">
    <property type="term" value="F:ferredoxin-NADP+ reductase activity"/>
    <property type="evidence" value="ECO:0007669"/>
    <property type="project" value="UniProtKB-EC"/>
</dbReference>
<dbReference type="Gene3D" id="2.40.30.10">
    <property type="entry name" value="Translation factors"/>
    <property type="match status" value="1"/>
</dbReference>
<dbReference type="InterPro" id="IPR039261">
    <property type="entry name" value="FNR_nucleotide-bd"/>
</dbReference>
<sequence length="315" mass="35167">MKSANTDQYFIFRHVRGHDLLQVNDREVLHDMPNTVRTKMESVSDMNVLAKPADLEAAAPAGAFVEEVTSVQHYTDRLFKFRMTRPASFRFRSGEFVMIGLMIDGKPLYRAYSIASPSWDEELEFFSIKVPDGPLTSHLQGIKPGDAVLMKKKPTGTLVNDALIPGKRVYMFSTGTGIAPFASLIRDPDTYEKFDQVILTHTCREVAELKYGEELVEQTKNDPLIGELAAEKLVHFTSVTREDFPRKGRITDLIESGALFEHLGVPPLDPAIDRGMICGSMDMLRDTKALLEKAGLKEGANNKPAEFVVERAFVG</sequence>
<keyword evidence="12" id="KW-1185">Reference proteome</keyword>
<dbReference type="GO" id="GO:0034599">
    <property type="term" value="P:cellular response to oxidative stress"/>
    <property type="evidence" value="ECO:0007669"/>
    <property type="project" value="TreeGrafter"/>
</dbReference>
<evidence type="ECO:0000256" key="2">
    <source>
        <dbReference type="ARBA" id="ARBA00008312"/>
    </source>
</evidence>
<evidence type="ECO:0000256" key="8">
    <source>
        <dbReference type="ARBA" id="ARBA00023002"/>
    </source>
</evidence>
<dbReference type="PROSITE" id="PS51384">
    <property type="entry name" value="FAD_FR"/>
    <property type="match status" value="1"/>
</dbReference>
<accession>A0A562T8B7</accession>
<comment type="caution">
    <text evidence="11">The sequence shown here is derived from an EMBL/GenBank/DDBJ whole genome shotgun (WGS) entry which is preliminary data.</text>
</comment>
<dbReference type="PANTHER" id="PTHR47878:SF1">
    <property type="entry name" value="FLAVODOXIN_FERREDOXIN--NADP REDUCTASE"/>
    <property type="match status" value="1"/>
</dbReference>
<dbReference type="SUPFAM" id="SSF52343">
    <property type="entry name" value="Ferredoxin reductase-like, C-terminal NADP-linked domain"/>
    <property type="match status" value="1"/>
</dbReference>
<evidence type="ECO:0000256" key="6">
    <source>
        <dbReference type="ARBA" id="ARBA00022827"/>
    </source>
</evidence>
<dbReference type="Pfam" id="PF00175">
    <property type="entry name" value="NAD_binding_1"/>
    <property type="match status" value="1"/>
</dbReference>
<comment type="catalytic activity">
    <reaction evidence="9">
        <text>2 reduced [2Fe-2S]-[ferredoxin] + NADP(+) + H(+) = 2 oxidized [2Fe-2S]-[ferredoxin] + NADPH</text>
        <dbReference type="Rhea" id="RHEA:20125"/>
        <dbReference type="Rhea" id="RHEA-COMP:10000"/>
        <dbReference type="Rhea" id="RHEA-COMP:10001"/>
        <dbReference type="ChEBI" id="CHEBI:15378"/>
        <dbReference type="ChEBI" id="CHEBI:33737"/>
        <dbReference type="ChEBI" id="CHEBI:33738"/>
        <dbReference type="ChEBI" id="CHEBI:57783"/>
        <dbReference type="ChEBI" id="CHEBI:58349"/>
        <dbReference type="EC" id="1.18.1.2"/>
    </reaction>
</comment>
<dbReference type="AlphaFoldDB" id="A0A562T8B7"/>
<keyword evidence="5" id="KW-0547">Nucleotide-binding</keyword>
<dbReference type="Pfam" id="PF00970">
    <property type="entry name" value="FAD_binding_6"/>
    <property type="match status" value="1"/>
</dbReference>
<dbReference type="InterPro" id="IPR033892">
    <property type="entry name" value="FNR_bac"/>
</dbReference>
<evidence type="ECO:0000256" key="1">
    <source>
        <dbReference type="ARBA" id="ARBA00001974"/>
    </source>
</evidence>
<reference evidence="11 12" key="1">
    <citation type="submission" date="2019-07" db="EMBL/GenBank/DDBJ databases">
        <title>Genomic Encyclopedia of Archaeal and Bacterial Type Strains, Phase II (KMG-II): from individual species to whole genera.</title>
        <authorList>
            <person name="Goeker M."/>
        </authorList>
    </citation>
    <scope>NUCLEOTIDE SEQUENCE [LARGE SCALE GENOMIC DNA]</scope>
    <source>
        <strain evidence="11 12">ATCC BAA-252</strain>
    </source>
</reference>
<gene>
    <name evidence="11" type="ORF">JM93_01848</name>
</gene>